<gene>
    <name evidence="2" type="ordered locus">Snas_0871</name>
</gene>
<evidence type="ECO:0000313" key="2">
    <source>
        <dbReference type="EMBL" id="ADD40582.1"/>
    </source>
</evidence>
<dbReference type="PANTHER" id="PTHR11261">
    <property type="entry name" value="INTERPHOTORECEPTOR RETINOID-BINDING PROTEIN"/>
    <property type="match status" value="1"/>
</dbReference>
<dbReference type="RefSeq" id="WP_013016153.1">
    <property type="nucleotide sequence ID" value="NC_013947.1"/>
</dbReference>
<dbReference type="MEROPS" id="S41.952"/>
<accession>D3Q8X3</accession>
<name>D3Q8X3_STANL</name>
<protein>
    <submittedName>
        <fullName evidence="2">Peptidase S41</fullName>
    </submittedName>
</protein>
<dbReference type="OrthoDB" id="6397760at2"/>
<dbReference type="Pfam" id="PF03572">
    <property type="entry name" value="Peptidase_S41"/>
    <property type="match status" value="1"/>
</dbReference>
<dbReference type="STRING" id="446470.Snas_0871"/>
<dbReference type="InterPro" id="IPR029045">
    <property type="entry name" value="ClpP/crotonase-like_dom_sf"/>
</dbReference>
<evidence type="ECO:0000313" key="3">
    <source>
        <dbReference type="Proteomes" id="UP000000844"/>
    </source>
</evidence>
<evidence type="ECO:0000259" key="1">
    <source>
        <dbReference type="SMART" id="SM00245"/>
    </source>
</evidence>
<organism evidence="2 3">
    <name type="scientific">Stackebrandtia nassauensis (strain DSM 44728 / CIP 108903 / NRRL B-16338 / NBRC 102104 / LLR-40K-21)</name>
    <dbReference type="NCBI Taxonomy" id="446470"/>
    <lineage>
        <taxon>Bacteria</taxon>
        <taxon>Bacillati</taxon>
        <taxon>Actinomycetota</taxon>
        <taxon>Actinomycetes</taxon>
        <taxon>Glycomycetales</taxon>
        <taxon>Glycomycetaceae</taxon>
        <taxon>Stackebrandtia</taxon>
    </lineage>
</organism>
<dbReference type="SMART" id="SM00245">
    <property type="entry name" value="TSPc"/>
    <property type="match status" value="1"/>
</dbReference>
<dbReference type="PANTHER" id="PTHR11261:SF3">
    <property type="entry name" value="RETINOL-BINDING PROTEIN 3"/>
    <property type="match status" value="1"/>
</dbReference>
<reference evidence="2 3" key="1">
    <citation type="journal article" date="2009" name="Stand. Genomic Sci.">
        <title>Complete genome sequence of Stackebrandtia nassauensis type strain (LLR-40K-21).</title>
        <authorList>
            <person name="Munk C."/>
            <person name="Lapidus A."/>
            <person name="Copeland A."/>
            <person name="Jando M."/>
            <person name="Mayilraj S."/>
            <person name="Glavina Del Rio T."/>
            <person name="Nolan M."/>
            <person name="Chen F."/>
            <person name="Lucas S."/>
            <person name="Tice H."/>
            <person name="Cheng J.F."/>
            <person name="Han C."/>
            <person name="Detter J.C."/>
            <person name="Bruce D."/>
            <person name="Goodwin L."/>
            <person name="Chain P."/>
            <person name="Pitluck S."/>
            <person name="Goker M."/>
            <person name="Ovchinikova G."/>
            <person name="Pati A."/>
            <person name="Ivanova N."/>
            <person name="Mavromatis K."/>
            <person name="Chen A."/>
            <person name="Palaniappan K."/>
            <person name="Land M."/>
            <person name="Hauser L."/>
            <person name="Chang Y.J."/>
            <person name="Jeffries C.D."/>
            <person name="Bristow J."/>
            <person name="Eisen J.A."/>
            <person name="Markowitz V."/>
            <person name="Hugenholtz P."/>
            <person name="Kyrpides N.C."/>
            <person name="Klenk H.P."/>
        </authorList>
    </citation>
    <scope>NUCLEOTIDE SEQUENCE [LARGE SCALE GENOMIC DNA]</scope>
    <source>
        <strain evidence="3">DSM 44728 / CIP 108903 / NRRL B-16338 / NBRC 102104 / LLR-40K-21</strain>
    </source>
</reference>
<dbReference type="CDD" id="cd07563">
    <property type="entry name" value="Peptidase_S41_IRBP"/>
    <property type="match status" value="1"/>
</dbReference>
<dbReference type="Gene3D" id="3.90.226.10">
    <property type="entry name" value="2-enoyl-CoA Hydratase, Chain A, domain 1"/>
    <property type="match status" value="1"/>
</dbReference>
<keyword evidence="3" id="KW-1185">Reference proteome</keyword>
<dbReference type="SUPFAM" id="SSF52096">
    <property type="entry name" value="ClpP/crotonase"/>
    <property type="match status" value="1"/>
</dbReference>
<dbReference type="GO" id="GO:0006508">
    <property type="term" value="P:proteolysis"/>
    <property type="evidence" value="ECO:0007669"/>
    <property type="project" value="InterPro"/>
</dbReference>
<dbReference type="GO" id="GO:0008236">
    <property type="term" value="F:serine-type peptidase activity"/>
    <property type="evidence" value="ECO:0007669"/>
    <property type="project" value="InterPro"/>
</dbReference>
<dbReference type="Pfam" id="PF11918">
    <property type="entry name" value="Peptidase_S41_N"/>
    <property type="match status" value="1"/>
</dbReference>
<dbReference type="Gene3D" id="3.30.750.44">
    <property type="match status" value="1"/>
</dbReference>
<sequence>MDNPEIINRTRELLVDHYVFPDVASRVVAVLTEAEAAGRYRDATEPATLGKIVTEDLQSINQDKHLRLKFHAEEQPDLPSEELMAAEARRDAQRGMHGIGRVERLEGNIAVVDVDRLHPTSISGEVFAAVMTLIADADGLVIDLRKCSGGHPGTVALVCSYLFGDEPVHLNGMYERHSDRTTQSWTLPFVPGKRYGPDKPICVLTSAVTFSGGEELAYDLQQLGRATIVGESTGGGAHPRVGFRLHPHLELTVPVARSIHPVTGTNWEGVGVAPDVAVPAEDALETATGLLRERLAEAAA</sequence>
<dbReference type="HOGENOM" id="CLU_044498_0_0_11"/>
<dbReference type="KEGG" id="sna:Snas_0871"/>
<proteinExistence type="predicted"/>
<dbReference type="AlphaFoldDB" id="D3Q8X3"/>
<dbReference type="EMBL" id="CP001778">
    <property type="protein sequence ID" value="ADD40582.1"/>
    <property type="molecule type" value="Genomic_DNA"/>
</dbReference>
<feature type="domain" description="Tail specific protease" evidence="1">
    <location>
        <begin position="80"/>
        <end position="279"/>
    </location>
</feature>
<dbReference type="eggNOG" id="COG0793">
    <property type="taxonomic scope" value="Bacteria"/>
</dbReference>
<dbReference type="Proteomes" id="UP000000844">
    <property type="component" value="Chromosome"/>
</dbReference>
<dbReference type="InterPro" id="IPR005151">
    <property type="entry name" value="Tail-specific_protease"/>
</dbReference>